<dbReference type="InterPro" id="IPR058548">
    <property type="entry name" value="MlaB-like_STAS"/>
</dbReference>
<dbReference type="Gene3D" id="3.30.750.24">
    <property type="entry name" value="STAS domain"/>
    <property type="match status" value="1"/>
</dbReference>
<dbReference type="RefSeq" id="WP_077563158.1">
    <property type="nucleotide sequence ID" value="NZ_CP035503.1"/>
</dbReference>
<dbReference type="InterPro" id="IPR002645">
    <property type="entry name" value="STAS_dom"/>
</dbReference>
<feature type="domain" description="STAS" evidence="1">
    <location>
        <begin position="1"/>
        <end position="90"/>
    </location>
</feature>
<dbReference type="KEGG" id="rhf:EUB48_03895"/>
<evidence type="ECO:0000259" key="1">
    <source>
        <dbReference type="PROSITE" id="PS50801"/>
    </source>
</evidence>
<dbReference type="EMBL" id="CP035503">
    <property type="protein sequence ID" value="QDL36532.1"/>
    <property type="molecule type" value="Genomic_DNA"/>
</dbReference>
<proteinExistence type="predicted"/>
<dbReference type="AlphaFoldDB" id="A0A515D7Y6"/>
<protein>
    <submittedName>
        <fullName evidence="2">STAS domain-containing protein</fullName>
    </submittedName>
</protein>
<dbReference type="SUPFAM" id="SSF52091">
    <property type="entry name" value="SpoIIaa-like"/>
    <property type="match status" value="1"/>
</dbReference>
<reference evidence="2 3" key="1">
    <citation type="submission" date="2019-01" db="EMBL/GenBank/DDBJ databases">
        <title>Genomic insights into a novel species Rhodoferax sp.</title>
        <authorList>
            <person name="Jin L."/>
        </authorList>
    </citation>
    <scope>NUCLEOTIDE SEQUENCE [LARGE SCALE GENOMIC DNA]</scope>
    <source>
        <strain evidence="2 3">CHu59-6-5</strain>
    </source>
</reference>
<dbReference type="InterPro" id="IPR036513">
    <property type="entry name" value="STAS_dom_sf"/>
</dbReference>
<organism evidence="2 3">
    <name type="scientific">Rhodoferax sediminis</name>
    <dbReference type="NCBI Taxonomy" id="2509614"/>
    <lineage>
        <taxon>Bacteria</taxon>
        <taxon>Pseudomonadati</taxon>
        <taxon>Pseudomonadota</taxon>
        <taxon>Betaproteobacteria</taxon>
        <taxon>Burkholderiales</taxon>
        <taxon>Comamonadaceae</taxon>
        <taxon>Rhodoferax</taxon>
    </lineage>
</organism>
<keyword evidence="3" id="KW-1185">Reference proteome</keyword>
<gene>
    <name evidence="2" type="ORF">EUB48_03895</name>
</gene>
<accession>A0A515D7Y6</accession>
<sequence length="90" mass="9617">MLVLPSELMQREATACLHMLVQGLRSQPDAVVVADAAALTSFDSSALAVLLECRRQAHASGKTFGVKHLHPRLRELAALYGVGELLPATP</sequence>
<dbReference type="Pfam" id="PF13466">
    <property type="entry name" value="STAS_2"/>
    <property type="match status" value="1"/>
</dbReference>
<evidence type="ECO:0000313" key="2">
    <source>
        <dbReference type="EMBL" id="QDL36532.1"/>
    </source>
</evidence>
<dbReference type="Proteomes" id="UP000316798">
    <property type="component" value="Chromosome"/>
</dbReference>
<evidence type="ECO:0000313" key="3">
    <source>
        <dbReference type="Proteomes" id="UP000316798"/>
    </source>
</evidence>
<dbReference type="OrthoDB" id="9156744at2"/>
<name>A0A515D7Y6_9BURK</name>
<dbReference type="PROSITE" id="PS50801">
    <property type="entry name" value="STAS"/>
    <property type="match status" value="1"/>
</dbReference>